<comment type="subcellular location">
    <subcellularLocation>
        <location evidence="1">Membrane</location>
        <topology evidence="1">Single-pass type I membrane protein</topology>
    </subcellularLocation>
</comment>
<evidence type="ECO:0000256" key="7">
    <source>
        <dbReference type="ARBA" id="ARBA00022989"/>
    </source>
</evidence>
<feature type="domain" description="Immunoglobulin" evidence="14">
    <location>
        <begin position="404"/>
        <end position="472"/>
    </location>
</feature>
<dbReference type="Gene3D" id="2.60.40.10">
    <property type="entry name" value="Immunoglobulins"/>
    <property type="match status" value="5"/>
</dbReference>
<feature type="chain" id="PRO_5047472859" evidence="13">
    <location>
        <begin position="28"/>
        <end position="534"/>
    </location>
</feature>
<dbReference type="SUPFAM" id="SSF48726">
    <property type="entry name" value="Immunoglobulin"/>
    <property type="match status" value="5"/>
</dbReference>
<keyword evidence="10" id="KW-0325">Glycoprotein</keyword>
<dbReference type="InterPro" id="IPR003987">
    <property type="entry name" value="ICAM_VCAM_N"/>
</dbReference>
<dbReference type="InterPro" id="IPR013768">
    <property type="entry name" value="ICAM_N"/>
</dbReference>
<keyword evidence="4 13" id="KW-0732">Signal</keyword>
<gene>
    <name evidence="16" type="primary">ICAM3</name>
</gene>
<evidence type="ECO:0000259" key="14">
    <source>
        <dbReference type="SMART" id="SM00409"/>
    </source>
</evidence>
<dbReference type="Pfam" id="PF03921">
    <property type="entry name" value="ICAM_N"/>
    <property type="match status" value="1"/>
</dbReference>
<dbReference type="InterPro" id="IPR013783">
    <property type="entry name" value="Ig-like_fold"/>
</dbReference>
<keyword evidence="6" id="KW-0130">Cell adhesion</keyword>
<dbReference type="SMART" id="SM00409">
    <property type="entry name" value="IG"/>
    <property type="match status" value="3"/>
</dbReference>
<proteinExistence type="inferred from homology"/>
<reference evidence="16" key="1">
    <citation type="submission" date="2025-08" db="UniProtKB">
        <authorList>
            <consortium name="RefSeq"/>
        </authorList>
    </citation>
    <scope>IDENTIFICATION</scope>
</reference>
<comment type="similarity">
    <text evidence="2">Belongs to the immunoglobulin superfamily. ICAM family.</text>
</comment>
<protein>
    <submittedName>
        <fullName evidence="16">Intercellular adhesion molecule 3</fullName>
    </submittedName>
</protein>
<evidence type="ECO:0000256" key="13">
    <source>
        <dbReference type="SAM" id="SignalP"/>
    </source>
</evidence>
<evidence type="ECO:0000256" key="1">
    <source>
        <dbReference type="ARBA" id="ARBA00004479"/>
    </source>
</evidence>
<name>A0ABM3WM99_ERIEU</name>
<keyword evidence="8 12" id="KW-0472">Membrane</keyword>
<evidence type="ECO:0000313" key="15">
    <source>
        <dbReference type="Proteomes" id="UP001652624"/>
    </source>
</evidence>
<accession>A0ABM3WM99</accession>
<evidence type="ECO:0000256" key="3">
    <source>
        <dbReference type="ARBA" id="ARBA00022692"/>
    </source>
</evidence>
<evidence type="ECO:0000313" key="16">
    <source>
        <dbReference type="RefSeq" id="XP_060037696.1"/>
    </source>
</evidence>
<dbReference type="PRINTS" id="PR01473">
    <property type="entry name" value="ICAM"/>
</dbReference>
<dbReference type="Proteomes" id="UP001652624">
    <property type="component" value="Chromosome 23"/>
</dbReference>
<evidence type="ECO:0000256" key="11">
    <source>
        <dbReference type="ARBA" id="ARBA00023319"/>
    </source>
</evidence>
<keyword evidence="15" id="KW-1185">Reference proteome</keyword>
<dbReference type="InterPro" id="IPR047012">
    <property type="entry name" value="ICAM_VCAM"/>
</dbReference>
<dbReference type="PANTHER" id="PTHR13771">
    <property type="entry name" value="INTERCELLULAR ADHESION MOLECULE"/>
    <property type="match status" value="1"/>
</dbReference>
<keyword evidence="5" id="KW-0677">Repeat</keyword>
<keyword evidence="9" id="KW-1015">Disulfide bond</keyword>
<feature type="signal peptide" evidence="13">
    <location>
        <begin position="1"/>
        <end position="27"/>
    </location>
</feature>
<organism evidence="15 16">
    <name type="scientific">Erinaceus europaeus</name>
    <name type="common">Western European hedgehog</name>
    <dbReference type="NCBI Taxonomy" id="9365"/>
    <lineage>
        <taxon>Eukaryota</taxon>
        <taxon>Metazoa</taxon>
        <taxon>Chordata</taxon>
        <taxon>Craniata</taxon>
        <taxon>Vertebrata</taxon>
        <taxon>Euteleostomi</taxon>
        <taxon>Mammalia</taxon>
        <taxon>Eutheria</taxon>
        <taxon>Laurasiatheria</taxon>
        <taxon>Eulipotyphla</taxon>
        <taxon>Erinaceidae</taxon>
        <taxon>Erinaceinae</taxon>
        <taxon>Erinaceus</taxon>
    </lineage>
</organism>
<dbReference type="InterPro" id="IPR036179">
    <property type="entry name" value="Ig-like_dom_sf"/>
</dbReference>
<dbReference type="GeneID" id="103116165"/>
<dbReference type="InterPro" id="IPR048679">
    <property type="entry name" value="ICAM1_3_5_D2"/>
</dbReference>
<feature type="domain" description="Immunoglobulin" evidence="14">
    <location>
        <begin position="317"/>
        <end position="393"/>
    </location>
</feature>
<dbReference type="Pfam" id="PF21146">
    <property type="entry name" value="ICAM1_3_5_D2"/>
    <property type="match status" value="1"/>
</dbReference>
<sequence length="534" mass="57765">MVPPGPPPLAFLGLLLVWGLLVPGAPGQKFPVRVEPPELVVPAGGSLVVNCSSECPEPVNFSLETPFSKDTLGKGRGWATFRLSNVTSDHKLLCSSYCLGSQEAGAANVTVFAFPDRVDLAPLPPWLPVGDNFTLSCRVTGGTPRANLVVVLLRGKEELHRQQLAEEGVTVVVEASRKDHGVNFSCLTELDLRPHGLGVFQNLSAPQQLRTFVLPSTPPELFVPRLLEVGTLDLVGCILDGLFPASEAELQLALGGQWLSPAVWKHGDHLRASAEVTALDGQEGTLEVLCRVTLAGRNLETRVNTTIYSFWGPNLTLSELSALEGTTINVTCAAGPQVQVFLDGVPAAAPGQPAWLQIHTTEEDDGRLILCNATLDVGGELLHRNRSVQLRVLYGPTIDPAQCPPRVTWKDKTTNVLHCQARGNPDPKLGCFQEVSGREVPIGAPFFVNMSYNGTYFCRATNLLGTYNLKVVMDVQDRNLSSVTTVLVIFVLLGLLVLTASSLYVFCFHRHTDSYQVMPLMSREPKEAARDVAS</sequence>
<evidence type="ECO:0000256" key="6">
    <source>
        <dbReference type="ARBA" id="ARBA00022889"/>
    </source>
</evidence>
<feature type="domain" description="Immunoglobulin" evidence="14">
    <location>
        <begin position="36"/>
        <end position="112"/>
    </location>
</feature>
<evidence type="ECO:0000256" key="12">
    <source>
        <dbReference type="SAM" id="Phobius"/>
    </source>
</evidence>
<feature type="transmembrane region" description="Helical" evidence="12">
    <location>
        <begin position="486"/>
        <end position="508"/>
    </location>
</feature>
<evidence type="ECO:0000256" key="8">
    <source>
        <dbReference type="ARBA" id="ARBA00023136"/>
    </source>
</evidence>
<dbReference type="InterPro" id="IPR003988">
    <property type="entry name" value="ICAM"/>
</dbReference>
<dbReference type="PANTHER" id="PTHR13771:SF17">
    <property type="entry name" value="INTERCELLULAR ADHESION MOLECULE 3"/>
    <property type="match status" value="1"/>
</dbReference>
<keyword evidence="7 12" id="KW-1133">Transmembrane helix</keyword>
<evidence type="ECO:0000256" key="4">
    <source>
        <dbReference type="ARBA" id="ARBA00022729"/>
    </source>
</evidence>
<evidence type="ECO:0000256" key="9">
    <source>
        <dbReference type="ARBA" id="ARBA00023157"/>
    </source>
</evidence>
<keyword evidence="11" id="KW-0393">Immunoglobulin domain</keyword>
<evidence type="ECO:0000256" key="10">
    <source>
        <dbReference type="ARBA" id="ARBA00023180"/>
    </source>
</evidence>
<dbReference type="RefSeq" id="XP_060037696.1">
    <property type="nucleotide sequence ID" value="XM_060181713.1"/>
</dbReference>
<dbReference type="PRINTS" id="PR01472">
    <property type="entry name" value="ICAMVCAM1"/>
</dbReference>
<evidence type="ECO:0000256" key="5">
    <source>
        <dbReference type="ARBA" id="ARBA00022737"/>
    </source>
</evidence>
<evidence type="ECO:0000256" key="2">
    <source>
        <dbReference type="ARBA" id="ARBA00005925"/>
    </source>
</evidence>
<dbReference type="InterPro" id="IPR003599">
    <property type="entry name" value="Ig_sub"/>
</dbReference>
<keyword evidence="3 12" id="KW-0812">Transmembrane</keyword>